<feature type="non-terminal residue" evidence="3">
    <location>
        <position position="1"/>
    </location>
</feature>
<reference evidence="3" key="1">
    <citation type="submission" date="2017-08" db="EMBL/GenBank/DDBJ databases">
        <authorList>
            <person name="Polle J.E."/>
            <person name="Barry K."/>
            <person name="Cushman J."/>
            <person name="Schmutz J."/>
            <person name="Tran D."/>
            <person name="Hathwaick L.T."/>
            <person name="Yim W.C."/>
            <person name="Jenkins J."/>
            <person name="Mckie-Krisberg Z.M."/>
            <person name="Prochnik S."/>
            <person name="Lindquist E."/>
            <person name="Dockter R.B."/>
            <person name="Adam C."/>
            <person name="Molina H."/>
            <person name="Bunkerborg J."/>
            <person name="Jin E."/>
            <person name="Buchheim M."/>
            <person name="Magnuson J."/>
        </authorList>
    </citation>
    <scope>NUCLEOTIDE SEQUENCE</scope>
    <source>
        <strain evidence="3">CCAP 19/18</strain>
    </source>
</reference>
<proteinExistence type="predicted"/>
<dbReference type="Pfam" id="PF09739">
    <property type="entry name" value="MCM_bind"/>
    <property type="match status" value="1"/>
</dbReference>
<dbReference type="InterPro" id="IPR019140">
    <property type="entry name" value="MCM_complex-bd"/>
</dbReference>
<evidence type="ECO:0000313" key="3">
    <source>
        <dbReference type="EMBL" id="KAF5831262.1"/>
    </source>
</evidence>
<organism evidence="3 4">
    <name type="scientific">Dunaliella salina</name>
    <name type="common">Green alga</name>
    <name type="synonym">Protococcus salinus</name>
    <dbReference type="NCBI Taxonomy" id="3046"/>
    <lineage>
        <taxon>Eukaryota</taxon>
        <taxon>Viridiplantae</taxon>
        <taxon>Chlorophyta</taxon>
        <taxon>core chlorophytes</taxon>
        <taxon>Chlorophyceae</taxon>
        <taxon>CS clade</taxon>
        <taxon>Chlamydomonadales</taxon>
        <taxon>Dunaliellaceae</taxon>
        <taxon>Dunaliella</taxon>
    </lineage>
</organism>
<dbReference type="Proteomes" id="UP000815325">
    <property type="component" value="Unassembled WGS sequence"/>
</dbReference>
<sequence length="99" mass="11348">QVASSVAALNAQELQDIRTYLAAAKQQQYGLSENMVKHLQEEYVKARRGNRSFSPEKFHAQLTVARLAALSFGEQDLSMDRWKYVLSLEKQLESRESMK</sequence>
<keyword evidence="2" id="KW-0539">Nucleus</keyword>
<protein>
    <submittedName>
        <fullName evidence="3">Uncharacterized protein</fullName>
    </submittedName>
</protein>
<evidence type="ECO:0000256" key="1">
    <source>
        <dbReference type="ARBA" id="ARBA00004123"/>
    </source>
</evidence>
<name>A0ABQ7G9H5_DUNSA</name>
<dbReference type="PANTHER" id="PTHR13489:SF0">
    <property type="entry name" value="MINI-CHROMOSOME MAINTENANCE COMPLEX-BINDING PROTEIN"/>
    <property type="match status" value="1"/>
</dbReference>
<accession>A0ABQ7G9H5</accession>
<dbReference type="EMBL" id="MU069962">
    <property type="protein sequence ID" value="KAF5831262.1"/>
    <property type="molecule type" value="Genomic_DNA"/>
</dbReference>
<comment type="subcellular location">
    <subcellularLocation>
        <location evidence="1">Nucleus</location>
    </subcellularLocation>
</comment>
<gene>
    <name evidence="3" type="ORF">DUNSADRAFT_13370</name>
</gene>
<keyword evidence="4" id="KW-1185">Reference proteome</keyword>
<evidence type="ECO:0000256" key="2">
    <source>
        <dbReference type="ARBA" id="ARBA00023242"/>
    </source>
</evidence>
<comment type="caution">
    <text evidence="3">The sequence shown here is derived from an EMBL/GenBank/DDBJ whole genome shotgun (WGS) entry which is preliminary data.</text>
</comment>
<evidence type="ECO:0000313" key="4">
    <source>
        <dbReference type="Proteomes" id="UP000815325"/>
    </source>
</evidence>
<dbReference type="PANTHER" id="PTHR13489">
    <property type="entry name" value="MINI-CHROMOSOME MAINTENANCE COMPLEX-BINDING PROTEIN"/>
    <property type="match status" value="1"/>
</dbReference>